<dbReference type="AlphaFoldDB" id="A0AAP0PUC2"/>
<comment type="caution">
    <text evidence="1">The sequence shown here is derived from an EMBL/GenBank/DDBJ whole genome shotgun (WGS) entry which is preliminary data.</text>
</comment>
<organism evidence="1 2">
    <name type="scientific">Stephania japonica</name>
    <dbReference type="NCBI Taxonomy" id="461633"/>
    <lineage>
        <taxon>Eukaryota</taxon>
        <taxon>Viridiplantae</taxon>
        <taxon>Streptophyta</taxon>
        <taxon>Embryophyta</taxon>
        <taxon>Tracheophyta</taxon>
        <taxon>Spermatophyta</taxon>
        <taxon>Magnoliopsida</taxon>
        <taxon>Ranunculales</taxon>
        <taxon>Menispermaceae</taxon>
        <taxon>Menispermoideae</taxon>
        <taxon>Cissampelideae</taxon>
        <taxon>Stephania</taxon>
    </lineage>
</organism>
<gene>
    <name evidence="1" type="ORF">Sjap_002665</name>
</gene>
<name>A0AAP0PUC2_9MAGN</name>
<dbReference type="EMBL" id="JBBNAE010000001">
    <property type="protein sequence ID" value="KAK9155185.1"/>
    <property type="molecule type" value="Genomic_DNA"/>
</dbReference>
<reference evidence="1 2" key="1">
    <citation type="submission" date="2024-01" db="EMBL/GenBank/DDBJ databases">
        <title>Genome assemblies of Stephania.</title>
        <authorList>
            <person name="Yang L."/>
        </authorList>
    </citation>
    <scope>NUCLEOTIDE SEQUENCE [LARGE SCALE GENOMIC DNA]</scope>
    <source>
        <strain evidence="1">QJT</strain>
        <tissue evidence="1">Leaf</tissue>
    </source>
</reference>
<sequence length="136" mass="15701">MGYIQGKLIDHFRPIDTDMSSLATSYSVKYTFDAQFWEDWEDNVISVERRGKKATYPSQVTDDYIDWFQSVSHPFACNPEFVGAVVHEEEPTLRNRHALDIALWYRSMLKSSVTSDNAFKMVDQVITYLSGAWDSS</sequence>
<dbReference type="Proteomes" id="UP001417504">
    <property type="component" value="Unassembled WGS sequence"/>
</dbReference>
<keyword evidence="2" id="KW-1185">Reference proteome</keyword>
<evidence type="ECO:0000313" key="2">
    <source>
        <dbReference type="Proteomes" id="UP001417504"/>
    </source>
</evidence>
<proteinExistence type="predicted"/>
<protein>
    <submittedName>
        <fullName evidence="1">Uncharacterized protein</fullName>
    </submittedName>
</protein>
<evidence type="ECO:0000313" key="1">
    <source>
        <dbReference type="EMBL" id="KAK9155185.1"/>
    </source>
</evidence>
<accession>A0AAP0PUC2</accession>